<keyword evidence="5" id="KW-1185">Reference proteome</keyword>
<dbReference type="Proteomes" id="UP000622707">
    <property type="component" value="Unassembled WGS sequence"/>
</dbReference>
<protein>
    <submittedName>
        <fullName evidence="4">Response regulator transcription factor</fullName>
    </submittedName>
</protein>
<dbReference type="InterPro" id="IPR050595">
    <property type="entry name" value="Bact_response_regulator"/>
</dbReference>
<dbReference type="InterPro" id="IPR011006">
    <property type="entry name" value="CheY-like_superfamily"/>
</dbReference>
<dbReference type="SMART" id="SM00448">
    <property type="entry name" value="REC"/>
    <property type="match status" value="1"/>
</dbReference>
<dbReference type="Gene3D" id="3.40.50.2300">
    <property type="match status" value="1"/>
</dbReference>
<comment type="caution">
    <text evidence="4">The sequence shown here is derived from an EMBL/GenBank/DDBJ whole genome shotgun (WGS) entry which is preliminary data.</text>
</comment>
<accession>A0ABS1JPI3</accession>
<organism evidence="4 5">
    <name type="scientific">Ramlibacter alkalitolerans</name>
    <dbReference type="NCBI Taxonomy" id="2039631"/>
    <lineage>
        <taxon>Bacteria</taxon>
        <taxon>Pseudomonadati</taxon>
        <taxon>Pseudomonadota</taxon>
        <taxon>Betaproteobacteria</taxon>
        <taxon>Burkholderiales</taxon>
        <taxon>Comamonadaceae</taxon>
        <taxon>Ramlibacter</taxon>
    </lineage>
</organism>
<reference evidence="4 5" key="1">
    <citation type="journal article" date="2017" name="Int. J. Syst. Evol. Microbiol.">
        <title>Ramlibacter alkalitolerans sp. nov., alkali-tolerant bacterium isolated from soil of ginseng.</title>
        <authorList>
            <person name="Lee D.H."/>
            <person name="Cha C.J."/>
        </authorList>
    </citation>
    <scope>NUCLEOTIDE SEQUENCE [LARGE SCALE GENOMIC DNA]</scope>
    <source>
        <strain evidence="4 5">KACC 19305</strain>
    </source>
</reference>
<name>A0ABS1JPI3_9BURK</name>
<dbReference type="PANTHER" id="PTHR44591:SF18">
    <property type="entry name" value="REGULATORY PROTEIN"/>
    <property type="match status" value="1"/>
</dbReference>
<evidence type="ECO:0000256" key="1">
    <source>
        <dbReference type="ARBA" id="ARBA00022553"/>
    </source>
</evidence>
<evidence type="ECO:0000259" key="3">
    <source>
        <dbReference type="PROSITE" id="PS50110"/>
    </source>
</evidence>
<evidence type="ECO:0000313" key="5">
    <source>
        <dbReference type="Proteomes" id="UP000622707"/>
    </source>
</evidence>
<gene>
    <name evidence="4" type="ORF">JI746_13745</name>
</gene>
<dbReference type="EMBL" id="JAEQND010000007">
    <property type="protein sequence ID" value="MBL0426172.1"/>
    <property type="molecule type" value="Genomic_DNA"/>
</dbReference>
<proteinExistence type="predicted"/>
<feature type="modified residue" description="4-aspartylphosphate" evidence="2">
    <location>
        <position position="55"/>
    </location>
</feature>
<evidence type="ECO:0000313" key="4">
    <source>
        <dbReference type="EMBL" id="MBL0426172.1"/>
    </source>
</evidence>
<evidence type="ECO:0000256" key="2">
    <source>
        <dbReference type="PROSITE-ProRule" id="PRU00169"/>
    </source>
</evidence>
<keyword evidence="1 2" id="KW-0597">Phosphoprotein</keyword>
<feature type="domain" description="Response regulatory" evidence="3">
    <location>
        <begin position="8"/>
        <end position="123"/>
    </location>
</feature>
<sequence length="132" mass="14043">MIDRSHHSVLVVDDNPSTRYATARTLRAAGFNTVEAAAGAEALELVEFVSAAVLDVHLPDLLGFEVCRLLRKRAATASLPVVHVSAVFVSPAEQAAGMEAGADAYMVAPVDPEALVATLDHLIEERPMTTQH</sequence>
<dbReference type="PANTHER" id="PTHR44591">
    <property type="entry name" value="STRESS RESPONSE REGULATOR PROTEIN 1"/>
    <property type="match status" value="1"/>
</dbReference>
<dbReference type="Pfam" id="PF00072">
    <property type="entry name" value="Response_reg"/>
    <property type="match status" value="1"/>
</dbReference>
<dbReference type="InterPro" id="IPR001789">
    <property type="entry name" value="Sig_transdc_resp-reg_receiver"/>
</dbReference>
<dbReference type="SUPFAM" id="SSF52172">
    <property type="entry name" value="CheY-like"/>
    <property type="match status" value="1"/>
</dbReference>
<dbReference type="PROSITE" id="PS50110">
    <property type="entry name" value="RESPONSE_REGULATORY"/>
    <property type="match status" value="1"/>
</dbReference>